<comment type="caution">
    <text evidence="1">The sequence shown here is derived from an EMBL/GenBank/DDBJ whole genome shotgun (WGS) entry which is preliminary data.</text>
</comment>
<evidence type="ECO:0008006" key="3">
    <source>
        <dbReference type="Google" id="ProtNLM"/>
    </source>
</evidence>
<dbReference type="OrthoDB" id="3730241at2"/>
<organism evidence="1 2">
    <name type="scientific">Desulfonatronospira thiodismutans ASO3-1</name>
    <dbReference type="NCBI Taxonomy" id="555779"/>
    <lineage>
        <taxon>Bacteria</taxon>
        <taxon>Pseudomonadati</taxon>
        <taxon>Thermodesulfobacteriota</taxon>
        <taxon>Desulfovibrionia</taxon>
        <taxon>Desulfovibrionales</taxon>
        <taxon>Desulfonatronovibrionaceae</taxon>
        <taxon>Desulfonatronospira</taxon>
    </lineage>
</organism>
<sequence>MKLAELLNERKNVKEEIKKVKERLYLSAKMQEGDTVPVEPPEDLKNELIRLYERLNELIILINKTNMTTMESGKSLMELIAERDKNTGIAEILHRLADSATPKSERFSRNEIRFIPAVDVKAIRKEADSYARIAREIDNQIQAANWNIEI</sequence>
<dbReference type="Pfam" id="PF20935">
    <property type="entry name" value="DUF6847"/>
    <property type="match status" value="1"/>
</dbReference>
<keyword evidence="2" id="KW-1185">Reference proteome</keyword>
<accession>D6SM41</accession>
<dbReference type="AlphaFoldDB" id="D6SM41"/>
<reference evidence="1" key="1">
    <citation type="submission" date="2010-05" db="EMBL/GenBank/DDBJ databases">
        <title>The draft genome of Desulfonatronospira thiodismutans ASO3-1.</title>
        <authorList>
            <consortium name="US DOE Joint Genome Institute (JGI-PGF)"/>
            <person name="Lucas S."/>
            <person name="Copeland A."/>
            <person name="Lapidus A."/>
            <person name="Cheng J.-F."/>
            <person name="Bruce D."/>
            <person name="Goodwin L."/>
            <person name="Pitluck S."/>
            <person name="Chertkov O."/>
            <person name="Brettin T."/>
            <person name="Detter J.C."/>
            <person name="Han C."/>
            <person name="Land M.L."/>
            <person name="Hauser L."/>
            <person name="Kyrpides N."/>
            <person name="Mikhailova N."/>
            <person name="Muyzer G."/>
            <person name="Woyke T."/>
        </authorList>
    </citation>
    <scope>NUCLEOTIDE SEQUENCE [LARGE SCALE GENOMIC DNA]</scope>
    <source>
        <strain evidence="1">ASO3-1</strain>
    </source>
</reference>
<protein>
    <recommendedName>
        <fullName evidence="3">Septicolysin</fullName>
    </recommendedName>
</protein>
<name>D6SM41_9BACT</name>
<evidence type="ECO:0000313" key="2">
    <source>
        <dbReference type="Proteomes" id="UP000005496"/>
    </source>
</evidence>
<dbReference type="Proteomes" id="UP000005496">
    <property type="component" value="Unassembled WGS sequence"/>
</dbReference>
<evidence type="ECO:0000313" key="1">
    <source>
        <dbReference type="EMBL" id="EFI35752.1"/>
    </source>
</evidence>
<dbReference type="NCBIfam" id="NF038048">
    <property type="entry name" value="DIP1984_fam"/>
    <property type="match status" value="1"/>
</dbReference>
<proteinExistence type="predicted"/>
<dbReference type="Gene3D" id="6.10.320.10">
    <property type="match status" value="1"/>
</dbReference>
<dbReference type="RefSeq" id="WP_008868881.1">
    <property type="nucleotide sequence ID" value="NZ_ACJN02000001.1"/>
</dbReference>
<dbReference type="eggNOG" id="ENOG5032S2G">
    <property type="taxonomic scope" value="Bacteria"/>
</dbReference>
<gene>
    <name evidence="1" type="ORF">Dthio_PD3182</name>
</gene>
<dbReference type="InterPro" id="IPR047741">
    <property type="entry name" value="DIP1984-like"/>
</dbReference>
<dbReference type="CDD" id="cd12208">
    <property type="entry name" value="DIP1984-like"/>
    <property type="match status" value="1"/>
</dbReference>
<dbReference type="EMBL" id="ACJN02000001">
    <property type="protein sequence ID" value="EFI35752.1"/>
    <property type="molecule type" value="Genomic_DNA"/>
</dbReference>